<organism evidence="1 2">
    <name type="scientific">Candidatus Muproteobacteria bacterium RBG_16_64_11</name>
    <dbReference type="NCBI Taxonomy" id="1817758"/>
    <lineage>
        <taxon>Bacteria</taxon>
        <taxon>Pseudomonadati</taxon>
        <taxon>Pseudomonadota</taxon>
        <taxon>Candidatus Muproteobacteria</taxon>
    </lineage>
</organism>
<dbReference type="STRING" id="1817758.A2150_02140"/>
<dbReference type="EMBL" id="MFSS01000076">
    <property type="protein sequence ID" value="OGI42866.1"/>
    <property type="molecule type" value="Genomic_DNA"/>
</dbReference>
<reference evidence="1 2" key="1">
    <citation type="journal article" date="2016" name="Nat. Commun.">
        <title>Thousands of microbial genomes shed light on interconnected biogeochemical processes in an aquifer system.</title>
        <authorList>
            <person name="Anantharaman K."/>
            <person name="Brown C.T."/>
            <person name="Hug L.A."/>
            <person name="Sharon I."/>
            <person name="Castelle C.J."/>
            <person name="Probst A.J."/>
            <person name="Thomas B.C."/>
            <person name="Singh A."/>
            <person name="Wilkins M.J."/>
            <person name="Karaoz U."/>
            <person name="Brodie E.L."/>
            <person name="Williams K.H."/>
            <person name="Hubbard S.S."/>
            <person name="Banfield J.F."/>
        </authorList>
    </citation>
    <scope>NUCLEOTIDE SEQUENCE [LARGE SCALE GENOMIC DNA]</scope>
</reference>
<accession>A0A1F6TCS0</accession>
<proteinExistence type="predicted"/>
<evidence type="ECO:0000313" key="1">
    <source>
        <dbReference type="EMBL" id="OGI42866.1"/>
    </source>
</evidence>
<protein>
    <submittedName>
        <fullName evidence="1">Uncharacterized protein</fullName>
    </submittedName>
</protein>
<gene>
    <name evidence="1" type="ORF">A2150_02140</name>
</gene>
<evidence type="ECO:0000313" key="2">
    <source>
        <dbReference type="Proteomes" id="UP000177925"/>
    </source>
</evidence>
<name>A0A1F6TCS0_9PROT</name>
<comment type="caution">
    <text evidence="1">The sequence shown here is derived from an EMBL/GenBank/DDBJ whole genome shotgun (WGS) entry which is preliminary data.</text>
</comment>
<dbReference type="Proteomes" id="UP000177925">
    <property type="component" value="Unassembled WGS sequence"/>
</dbReference>
<dbReference type="AlphaFoldDB" id="A0A1F6TCS0"/>
<sequence length="65" mass="7746">MAYRHGMRIELKGGYLDMLAYLREVENLPWKMFWGQVTLQVEQYPVSRLVLHVYTLSTQESWIGI</sequence>